<sequence>MFKSYLRTILMLAAAAFLISGCSSYQPTKNAWKSTKGFWNTYVSPPASVDYDEKGELSPQALALTHSMMGIDIELSRLERVMMNADKPPTRDWIVSFFSNFPWVSGFAGVKYDGTILGQEPATPMKQLDFIPLLYEDKKQNSRALRADVQPSPLGPEILLAAPLYDGVDFLGVVATYFDMRALMQYSENSKNVVILSPNALLWPGKYDFAATPLAGVDWHEVVTKSSSGTCTNVNGTFYYMVRYLGNLPLIFAVAEKGTFPEGDGNVAQGLAFFPKEREKLPPPPQPERKRKTLDGPDAVAMPTPADAVSPSGQPVQGAAGASHDIQPGSGDSVLLKNKRAEKAKVQERQLEGDNVQVEKAQRPRREAVAPQSQPNAEMETPRVVAPSPFGPREERPTVVAPSPFGPRDGDESEAKPADAKQEAPATDAKAVETEAKQGAVKEPATKKPETSAPAEVKAPSDSGGASPKASEPSDKAAETDTLPGGRPSPFGPRN</sequence>
<dbReference type="PROSITE" id="PS51257">
    <property type="entry name" value="PROKAR_LIPOPROTEIN"/>
    <property type="match status" value="1"/>
</dbReference>
<dbReference type="Proteomes" id="UP000539075">
    <property type="component" value="Unassembled WGS sequence"/>
</dbReference>
<feature type="compositionally biased region" description="Basic and acidic residues" evidence="1">
    <location>
        <begin position="408"/>
        <end position="422"/>
    </location>
</feature>
<dbReference type="EMBL" id="JACHGO010000005">
    <property type="protein sequence ID" value="MBB5143886.1"/>
    <property type="molecule type" value="Genomic_DNA"/>
</dbReference>
<evidence type="ECO:0000313" key="4">
    <source>
        <dbReference type="Proteomes" id="UP000539075"/>
    </source>
</evidence>
<reference evidence="3 4" key="1">
    <citation type="submission" date="2020-08" db="EMBL/GenBank/DDBJ databases">
        <title>Genomic Encyclopedia of Type Strains, Phase IV (KMG-IV): sequencing the most valuable type-strain genomes for metagenomic binning, comparative biology and taxonomic classification.</title>
        <authorList>
            <person name="Goeker M."/>
        </authorList>
    </citation>
    <scope>NUCLEOTIDE SEQUENCE [LARGE SCALE GENOMIC DNA]</scope>
    <source>
        <strain evidence="3 4">DSM 11275</strain>
    </source>
</reference>
<feature type="region of interest" description="Disordered" evidence="1">
    <location>
        <begin position="274"/>
        <end position="495"/>
    </location>
</feature>
<proteinExistence type="predicted"/>
<keyword evidence="4" id="KW-1185">Reference proteome</keyword>
<protein>
    <recommendedName>
        <fullName evidence="5">Lipoprotein</fullName>
    </recommendedName>
</protein>
<feature type="chain" id="PRO_5031307436" description="Lipoprotein" evidence="2">
    <location>
        <begin position="26"/>
        <end position="495"/>
    </location>
</feature>
<feature type="compositionally biased region" description="Basic and acidic residues" evidence="1">
    <location>
        <begin position="339"/>
        <end position="352"/>
    </location>
</feature>
<name>A0A7W8FGG3_9BACT</name>
<keyword evidence="2" id="KW-0732">Signal</keyword>
<feature type="signal peptide" evidence="2">
    <location>
        <begin position="1"/>
        <end position="25"/>
    </location>
</feature>
<gene>
    <name evidence="3" type="ORF">HNQ38_001986</name>
</gene>
<evidence type="ECO:0000313" key="3">
    <source>
        <dbReference type="EMBL" id="MBB5143886.1"/>
    </source>
</evidence>
<accession>A0A7W8FGG3</accession>
<dbReference type="RefSeq" id="WP_183719787.1">
    <property type="nucleotide sequence ID" value="NZ_JACHGO010000005.1"/>
</dbReference>
<evidence type="ECO:0000256" key="2">
    <source>
        <dbReference type="SAM" id="SignalP"/>
    </source>
</evidence>
<evidence type="ECO:0008006" key="5">
    <source>
        <dbReference type="Google" id="ProtNLM"/>
    </source>
</evidence>
<evidence type="ECO:0000256" key="1">
    <source>
        <dbReference type="SAM" id="MobiDB-lite"/>
    </source>
</evidence>
<organism evidence="3 4">
    <name type="scientific">Desulfovibrio intestinalis</name>
    <dbReference type="NCBI Taxonomy" id="58621"/>
    <lineage>
        <taxon>Bacteria</taxon>
        <taxon>Pseudomonadati</taxon>
        <taxon>Thermodesulfobacteriota</taxon>
        <taxon>Desulfovibrionia</taxon>
        <taxon>Desulfovibrionales</taxon>
        <taxon>Desulfovibrionaceae</taxon>
        <taxon>Desulfovibrio</taxon>
    </lineage>
</organism>
<dbReference type="AlphaFoldDB" id="A0A7W8FGG3"/>
<comment type="caution">
    <text evidence="3">The sequence shown here is derived from an EMBL/GenBank/DDBJ whole genome shotgun (WGS) entry which is preliminary data.</text>
</comment>